<reference evidence="1" key="1">
    <citation type="journal article" date="2019" name="Sci. Rep.">
        <title>Draft genome of Tanacetum cinerariifolium, the natural source of mosquito coil.</title>
        <authorList>
            <person name="Yamashiro T."/>
            <person name="Shiraishi A."/>
            <person name="Satake H."/>
            <person name="Nakayama K."/>
        </authorList>
    </citation>
    <scope>NUCLEOTIDE SEQUENCE</scope>
</reference>
<dbReference type="AlphaFoldDB" id="A0A699KLB3"/>
<comment type="caution">
    <text evidence="1">The sequence shown here is derived from an EMBL/GenBank/DDBJ whole genome shotgun (WGS) entry which is preliminary data.</text>
</comment>
<dbReference type="EMBL" id="BKCJ010532018">
    <property type="protein sequence ID" value="GFB00614.1"/>
    <property type="molecule type" value="Genomic_DNA"/>
</dbReference>
<gene>
    <name evidence="1" type="ORF">Tci_672585</name>
</gene>
<sequence>KIGMIESKHKLRVDQEDLETVFVNCIAKKANLLGANESLKLMSEVLALCEKRDEFESILRCVNVLRDDEEGKNHASFVR</sequence>
<name>A0A699KLB3_TANCI</name>
<protein>
    <submittedName>
        <fullName evidence="1">Uncharacterized protein</fullName>
    </submittedName>
</protein>
<proteinExistence type="predicted"/>
<organism evidence="1">
    <name type="scientific">Tanacetum cinerariifolium</name>
    <name type="common">Dalmatian daisy</name>
    <name type="synonym">Chrysanthemum cinerariifolium</name>
    <dbReference type="NCBI Taxonomy" id="118510"/>
    <lineage>
        <taxon>Eukaryota</taxon>
        <taxon>Viridiplantae</taxon>
        <taxon>Streptophyta</taxon>
        <taxon>Embryophyta</taxon>
        <taxon>Tracheophyta</taxon>
        <taxon>Spermatophyta</taxon>
        <taxon>Magnoliopsida</taxon>
        <taxon>eudicotyledons</taxon>
        <taxon>Gunneridae</taxon>
        <taxon>Pentapetalae</taxon>
        <taxon>asterids</taxon>
        <taxon>campanulids</taxon>
        <taxon>Asterales</taxon>
        <taxon>Asteraceae</taxon>
        <taxon>Asteroideae</taxon>
        <taxon>Anthemideae</taxon>
        <taxon>Anthemidinae</taxon>
        <taxon>Tanacetum</taxon>
    </lineage>
</organism>
<evidence type="ECO:0000313" key="1">
    <source>
        <dbReference type="EMBL" id="GFB00614.1"/>
    </source>
</evidence>
<feature type="non-terminal residue" evidence="1">
    <location>
        <position position="1"/>
    </location>
</feature>
<dbReference type="Gene3D" id="2.30.30.140">
    <property type="match status" value="1"/>
</dbReference>
<accession>A0A699KLB3</accession>